<accession>A0A561ENB9</accession>
<dbReference type="InterPro" id="IPR027575">
    <property type="entry name" value="LD_lanti_pre"/>
</dbReference>
<name>A0A561ENB9_9ACTN</name>
<keyword evidence="2" id="KW-1185">Reference proteome</keyword>
<comment type="caution">
    <text evidence="1">The sequence shown here is derived from an EMBL/GenBank/DDBJ whole genome shotgun (WGS) entry which is preliminary data.</text>
</comment>
<dbReference type="Proteomes" id="UP000318416">
    <property type="component" value="Unassembled WGS sequence"/>
</dbReference>
<reference evidence="1 2" key="1">
    <citation type="submission" date="2019-06" db="EMBL/GenBank/DDBJ databases">
        <title>Sequencing the genomes of 1000 actinobacteria strains.</title>
        <authorList>
            <person name="Klenk H.-P."/>
        </authorList>
    </citation>
    <scope>NUCLEOTIDE SEQUENCE [LARGE SCALE GENOMIC DNA]</scope>
    <source>
        <strain evidence="1 2">DSM 41649</strain>
    </source>
</reference>
<gene>
    <name evidence="1" type="ORF">FB465_2109</name>
</gene>
<proteinExistence type="predicted"/>
<organism evidence="1 2">
    <name type="scientific">Kitasatospora atroaurantiaca</name>
    <dbReference type="NCBI Taxonomy" id="285545"/>
    <lineage>
        <taxon>Bacteria</taxon>
        <taxon>Bacillati</taxon>
        <taxon>Actinomycetota</taxon>
        <taxon>Actinomycetes</taxon>
        <taxon>Kitasatosporales</taxon>
        <taxon>Streptomycetaceae</taxon>
        <taxon>Kitasatospora</taxon>
    </lineage>
</organism>
<protein>
    <submittedName>
        <fullName evidence="1">FxLD family lantipeptide</fullName>
    </submittedName>
</protein>
<dbReference type="RefSeq" id="WP_145789675.1">
    <property type="nucleotide sequence ID" value="NZ_BAAABR010000089.1"/>
</dbReference>
<dbReference type="AlphaFoldDB" id="A0A561ENB9"/>
<dbReference type="NCBIfam" id="TIGR04363">
    <property type="entry name" value="LD_lanti_pre"/>
    <property type="match status" value="1"/>
</dbReference>
<sequence>MANTVLTQDALEADPFDLDVTVTTEFGGDRMPKACGTSDGCAPTCASSCASAV</sequence>
<evidence type="ECO:0000313" key="2">
    <source>
        <dbReference type="Proteomes" id="UP000318416"/>
    </source>
</evidence>
<dbReference type="EMBL" id="VIVR01000001">
    <property type="protein sequence ID" value="TWE17104.1"/>
    <property type="molecule type" value="Genomic_DNA"/>
</dbReference>
<evidence type="ECO:0000313" key="1">
    <source>
        <dbReference type="EMBL" id="TWE17104.1"/>
    </source>
</evidence>